<dbReference type="InterPro" id="IPR029063">
    <property type="entry name" value="SAM-dependent_MTases_sf"/>
</dbReference>
<dbReference type="AlphaFoldDB" id="A0A6M1SZZ2"/>
<dbReference type="GO" id="GO:0016645">
    <property type="term" value="F:oxidoreductase activity, acting on the CH-NH group of donors"/>
    <property type="evidence" value="ECO:0007669"/>
    <property type="project" value="InterPro"/>
</dbReference>
<name>A0A6M1SZZ2_9BACT</name>
<reference evidence="3 4" key="1">
    <citation type="submission" date="2020-02" db="EMBL/GenBank/DDBJ databases">
        <title>Balneolaceae bacterium YR4-1, complete genome.</title>
        <authorList>
            <person name="Li Y."/>
            <person name="Wu S."/>
        </authorList>
    </citation>
    <scope>NUCLEOTIDE SEQUENCE [LARGE SCALE GENOMIC DNA]</scope>
    <source>
        <strain evidence="3 4">YR4-1</strain>
    </source>
</reference>
<sequence length="261" mass="29333">MTDTGSSGTENPQLKTTKDGSNTLYSHRFEQHYHNPNGAVAESKHNFFEVNGLYEALETGKDLTILEVGFGTGLNLLLLLDALQNLENPAKVHYYTVEAYPISPEMAASFNFCEYLSDSGSVDHLKKIFSQLEKGLNHYNLSDRLDVTVFYGFFRDFPTESIEANFIFHDAFSPEVNEELWTGETFKKLKNLSARNVILTTYSSASAAKGAMAWAGWKLAKTRGALGKREMTVAALDESQLKGLKRVNDERLKERYEQGDF</sequence>
<dbReference type="RefSeq" id="WP_165142842.1">
    <property type="nucleotide sequence ID" value="NZ_JAALLT010000004.1"/>
</dbReference>
<dbReference type="InterPro" id="IPR008471">
    <property type="entry name" value="MnmC-like_methylTransf"/>
</dbReference>
<proteinExistence type="predicted"/>
<dbReference type="Pfam" id="PF05430">
    <property type="entry name" value="Methyltransf_30"/>
    <property type="match status" value="1"/>
</dbReference>
<evidence type="ECO:0000313" key="4">
    <source>
        <dbReference type="Proteomes" id="UP000473278"/>
    </source>
</evidence>
<keyword evidence="3" id="KW-0808">Transferase</keyword>
<dbReference type="EMBL" id="JAALLT010000004">
    <property type="protein sequence ID" value="NGP77436.1"/>
    <property type="molecule type" value="Genomic_DNA"/>
</dbReference>
<keyword evidence="3" id="KW-0489">Methyltransferase</keyword>
<dbReference type="PANTHER" id="PTHR39963">
    <property type="entry name" value="SLL0983 PROTEIN"/>
    <property type="match status" value="1"/>
</dbReference>
<comment type="caution">
    <text evidence="3">The sequence shown here is derived from an EMBL/GenBank/DDBJ whole genome shotgun (WGS) entry which is preliminary data.</text>
</comment>
<feature type="domain" description="MnmC-like methyltransferase" evidence="2">
    <location>
        <begin position="144"/>
        <end position="236"/>
    </location>
</feature>
<dbReference type="PANTHER" id="PTHR39963:SF1">
    <property type="entry name" value="MNMC-LIKE METHYLTRANSFERASE DOMAIN-CONTAINING PROTEIN"/>
    <property type="match status" value="1"/>
</dbReference>
<protein>
    <submittedName>
        <fullName evidence="3">tRNA (5-methylaminomethyl-2-thiouridine)(34)-methyltransferase MnmD</fullName>
    </submittedName>
</protein>
<gene>
    <name evidence="3" type="primary">mnmD</name>
    <name evidence="3" type="ORF">G3570_12380</name>
</gene>
<dbReference type="SUPFAM" id="SSF53335">
    <property type="entry name" value="S-adenosyl-L-methionine-dependent methyltransferases"/>
    <property type="match status" value="1"/>
</dbReference>
<dbReference type="GO" id="GO:0032259">
    <property type="term" value="P:methylation"/>
    <property type="evidence" value="ECO:0007669"/>
    <property type="project" value="UniProtKB-KW"/>
</dbReference>
<dbReference type="Gene3D" id="3.40.50.150">
    <property type="entry name" value="Vaccinia Virus protein VP39"/>
    <property type="match status" value="1"/>
</dbReference>
<dbReference type="Proteomes" id="UP000473278">
    <property type="component" value="Unassembled WGS sequence"/>
</dbReference>
<evidence type="ECO:0000259" key="2">
    <source>
        <dbReference type="Pfam" id="PF05430"/>
    </source>
</evidence>
<dbReference type="GO" id="GO:0004808">
    <property type="term" value="F:tRNA (5-methylaminomethyl-2-thiouridylate)(34)-methyltransferase activity"/>
    <property type="evidence" value="ECO:0007669"/>
    <property type="project" value="InterPro"/>
</dbReference>
<accession>A0A6M1SZZ2</accession>
<evidence type="ECO:0000313" key="3">
    <source>
        <dbReference type="EMBL" id="NGP77436.1"/>
    </source>
</evidence>
<feature type="region of interest" description="Disordered" evidence="1">
    <location>
        <begin position="1"/>
        <end position="21"/>
    </location>
</feature>
<dbReference type="NCBIfam" id="NF033855">
    <property type="entry name" value="tRNA_MNMC2"/>
    <property type="match status" value="1"/>
</dbReference>
<organism evidence="3 4">
    <name type="scientific">Halalkalibaculum roseum</name>
    <dbReference type="NCBI Taxonomy" id="2709311"/>
    <lineage>
        <taxon>Bacteria</taxon>
        <taxon>Pseudomonadati</taxon>
        <taxon>Balneolota</taxon>
        <taxon>Balneolia</taxon>
        <taxon>Balneolales</taxon>
        <taxon>Balneolaceae</taxon>
        <taxon>Halalkalibaculum</taxon>
    </lineage>
</organism>
<dbReference type="InterPro" id="IPR047785">
    <property type="entry name" value="tRNA_MNMC2"/>
</dbReference>
<evidence type="ECO:0000256" key="1">
    <source>
        <dbReference type="SAM" id="MobiDB-lite"/>
    </source>
</evidence>
<keyword evidence="4" id="KW-1185">Reference proteome</keyword>